<evidence type="ECO:0000313" key="4">
    <source>
        <dbReference type="EMBL" id="MBM9475126.1"/>
    </source>
</evidence>
<accession>A0A939C1L9</accession>
<dbReference type="NCBIfam" id="TIGR01981">
    <property type="entry name" value="sufD"/>
    <property type="match status" value="1"/>
</dbReference>
<reference evidence="4" key="1">
    <citation type="submission" date="2021-01" db="EMBL/GenBank/DDBJ databases">
        <title>KCTC 19127 draft genome.</title>
        <authorList>
            <person name="An D."/>
        </authorList>
    </citation>
    <scope>NUCLEOTIDE SEQUENCE</scope>
    <source>
        <strain evidence="4">KCTC 19127</strain>
    </source>
</reference>
<sequence length="458" mass="48081">MTTSTDDTNTLAVPAHVTTPHTEATDVVDPIDEGDAFPVDGPAPDGLTTPEGLTTVASVGPSADPAPDAGAHTHVGGVTVPVTGGAPFLHPVGSADLADHPVPSGREEMWRFTPLRRLRGLHDDAPLTGDPLTATWSAPEGVHVAELSGDEARAARGRSGYLPTDRPAARAWHEAARTLLVQVPADAQVSGPVEVTLTGQAGGEATAGWTVIEVGNHAKADIVLIQQGSTTLTDVVEIVVGDGAQVTVAALGEWAADAVHLTHHHVRLGRDATIKHVALSFGSDLSRALTSVDYAGPGGDLEFLGLYFADTGQHLEHRLFVDHTAPHCKSNVLYKGALQGKGAHTVWIGDVLIRRTAEGTDTYEMNRNLLLTEGARADSVPNLEIETGEIVGAGHASATGRFDDEQLFYLLSRGIPSDVARRLVVRGFFGEVLQKIGVPSVVERASETIERELAVGGY</sequence>
<gene>
    <name evidence="4" type="primary">sufD</name>
    <name evidence="4" type="ORF">JL107_01580</name>
</gene>
<dbReference type="InterPro" id="IPR000825">
    <property type="entry name" value="SUF_FeS_clus_asmbl_SufBD_core"/>
</dbReference>
<dbReference type="EMBL" id="JAERWL010000002">
    <property type="protein sequence ID" value="MBM9475126.1"/>
    <property type="molecule type" value="Genomic_DNA"/>
</dbReference>
<dbReference type="RefSeq" id="WP_205255272.1">
    <property type="nucleotide sequence ID" value="NZ_BAAAPV010000001.1"/>
</dbReference>
<evidence type="ECO:0000256" key="2">
    <source>
        <dbReference type="SAM" id="MobiDB-lite"/>
    </source>
</evidence>
<dbReference type="PANTHER" id="PTHR43575:SF1">
    <property type="entry name" value="PROTEIN ABCI7, CHLOROPLASTIC"/>
    <property type="match status" value="1"/>
</dbReference>
<protein>
    <submittedName>
        <fullName evidence="4">Fe-S cluster assembly protein SufD</fullName>
    </submittedName>
</protein>
<dbReference type="InterPro" id="IPR037284">
    <property type="entry name" value="SUF_FeS_clus_asmbl_SufBD_sf"/>
</dbReference>
<feature type="compositionally biased region" description="Polar residues" evidence="2">
    <location>
        <begin position="1"/>
        <end position="11"/>
    </location>
</feature>
<evidence type="ECO:0000259" key="3">
    <source>
        <dbReference type="Pfam" id="PF01458"/>
    </source>
</evidence>
<dbReference type="Pfam" id="PF01458">
    <property type="entry name" value="SUFBD_core"/>
    <property type="match status" value="1"/>
</dbReference>
<dbReference type="PANTHER" id="PTHR43575">
    <property type="entry name" value="PROTEIN ABCI7, CHLOROPLASTIC"/>
    <property type="match status" value="1"/>
</dbReference>
<dbReference type="InterPro" id="IPR055346">
    <property type="entry name" value="Fe-S_cluster_assembly_SufBD"/>
</dbReference>
<dbReference type="InterPro" id="IPR011542">
    <property type="entry name" value="SUF_FeS_clus_asmbl_SufD"/>
</dbReference>
<comment type="similarity">
    <text evidence="1">Belongs to the iron-sulfur cluster assembly SufBD family.</text>
</comment>
<name>A0A939C1L9_9ACTN</name>
<evidence type="ECO:0000256" key="1">
    <source>
        <dbReference type="ARBA" id="ARBA00043967"/>
    </source>
</evidence>
<dbReference type="Proteomes" id="UP000663801">
    <property type="component" value="Unassembled WGS sequence"/>
</dbReference>
<feature type="region of interest" description="Disordered" evidence="2">
    <location>
        <begin position="1"/>
        <end position="23"/>
    </location>
</feature>
<organism evidence="4 5">
    <name type="scientific">Nakamurella flavida</name>
    <dbReference type="NCBI Taxonomy" id="363630"/>
    <lineage>
        <taxon>Bacteria</taxon>
        <taxon>Bacillati</taxon>
        <taxon>Actinomycetota</taxon>
        <taxon>Actinomycetes</taxon>
        <taxon>Nakamurellales</taxon>
        <taxon>Nakamurellaceae</taxon>
        <taxon>Nakamurella</taxon>
    </lineage>
</organism>
<evidence type="ECO:0000313" key="5">
    <source>
        <dbReference type="Proteomes" id="UP000663801"/>
    </source>
</evidence>
<proteinExistence type="inferred from homology"/>
<dbReference type="GO" id="GO:0016226">
    <property type="term" value="P:iron-sulfur cluster assembly"/>
    <property type="evidence" value="ECO:0007669"/>
    <property type="project" value="InterPro"/>
</dbReference>
<keyword evidence="5" id="KW-1185">Reference proteome</keyword>
<dbReference type="SUPFAM" id="SSF101960">
    <property type="entry name" value="Stabilizer of iron transporter SufD"/>
    <property type="match status" value="1"/>
</dbReference>
<dbReference type="AlphaFoldDB" id="A0A939C1L9"/>
<comment type="caution">
    <text evidence="4">The sequence shown here is derived from an EMBL/GenBank/DDBJ whole genome shotgun (WGS) entry which is preliminary data.</text>
</comment>
<feature type="domain" description="SUF system FeS cluster assembly SufBD core" evidence="3">
    <location>
        <begin position="202"/>
        <end position="428"/>
    </location>
</feature>